<dbReference type="EMBL" id="MU859410">
    <property type="protein sequence ID" value="KAK3947127.1"/>
    <property type="molecule type" value="Genomic_DNA"/>
</dbReference>
<dbReference type="PANTHER" id="PTHR23159">
    <property type="entry name" value="CENTROSOMAL PROTEIN 2"/>
    <property type="match status" value="1"/>
</dbReference>
<feature type="region of interest" description="Disordered" evidence="2">
    <location>
        <begin position="668"/>
        <end position="752"/>
    </location>
</feature>
<feature type="compositionally biased region" description="Polar residues" evidence="2">
    <location>
        <begin position="668"/>
        <end position="682"/>
    </location>
</feature>
<dbReference type="Proteomes" id="UP001303222">
    <property type="component" value="Unassembled WGS sequence"/>
</dbReference>
<evidence type="ECO:0000256" key="1">
    <source>
        <dbReference type="SAM" id="Coils"/>
    </source>
</evidence>
<reference evidence="3" key="1">
    <citation type="journal article" date="2023" name="Mol. Phylogenet. Evol.">
        <title>Genome-scale phylogeny and comparative genomics of the fungal order Sordariales.</title>
        <authorList>
            <person name="Hensen N."/>
            <person name="Bonometti L."/>
            <person name="Westerberg I."/>
            <person name="Brannstrom I.O."/>
            <person name="Guillou S."/>
            <person name="Cros-Aarteil S."/>
            <person name="Calhoun S."/>
            <person name="Haridas S."/>
            <person name="Kuo A."/>
            <person name="Mondo S."/>
            <person name="Pangilinan J."/>
            <person name="Riley R."/>
            <person name="LaButti K."/>
            <person name="Andreopoulos B."/>
            <person name="Lipzen A."/>
            <person name="Chen C."/>
            <person name="Yan M."/>
            <person name="Daum C."/>
            <person name="Ng V."/>
            <person name="Clum A."/>
            <person name="Steindorff A."/>
            <person name="Ohm R.A."/>
            <person name="Martin F."/>
            <person name="Silar P."/>
            <person name="Natvig D.O."/>
            <person name="Lalanne C."/>
            <person name="Gautier V."/>
            <person name="Ament-Velasquez S.L."/>
            <person name="Kruys A."/>
            <person name="Hutchinson M.I."/>
            <person name="Powell A.J."/>
            <person name="Barry K."/>
            <person name="Miller A.N."/>
            <person name="Grigoriev I.V."/>
            <person name="Debuchy R."/>
            <person name="Gladieux P."/>
            <person name="Hiltunen Thoren M."/>
            <person name="Johannesson H."/>
        </authorList>
    </citation>
    <scope>NUCLEOTIDE SEQUENCE</scope>
    <source>
        <strain evidence="3">CBS 626.80</strain>
    </source>
</reference>
<dbReference type="Gene3D" id="1.10.287.1490">
    <property type="match status" value="1"/>
</dbReference>
<evidence type="ECO:0000313" key="4">
    <source>
        <dbReference type="Proteomes" id="UP001303222"/>
    </source>
</evidence>
<evidence type="ECO:0000256" key="2">
    <source>
        <dbReference type="SAM" id="MobiDB-lite"/>
    </source>
</evidence>
<keyword evidence="1" id="KW-0175">Coiled coil</keyword>
<feature type="coiled-coil region" evidence="1">
    <location>
        <begin position="259"/>
        <end position="451"/>
    </location>
</feature>
<feature type="compositionally biased region" description="Basic and acidic residues" evidence="2">
    <location>
        <begin position="837"/>
        <end position="846"/>
    </location>
</feature>
<feature type="compositionally biased region" description="Basic and acidic residues" evidence="2">
    <location>
        <begin position="862"/>
        <end position="877"/>
    </location>
</feature>
<sequence>MSATSETTATPTTTSSAAGTTSINTGTTANTHNTANHPASPLSPITMGSPSSPSGPFPSSSSVNVDPTQAVDGLVRAMRDLTADSNYKLVADVFGQFIVLKEKNERLSISHREVLDEYHRYRSELDDWKKRLDKEKEGLEDVIQSKVQEVLHLHAMRASLQGNLEDSAKRAAAAAENAERELMRLKEEKERELDELKRDKERELATLKEDKEKELAALKDDKEQELTKLREDHSYELSKLRDDMGTELSDMKSLRGMQISELEAAKAALEKSKEELEAAAAQAAQAAAEEIAALSHGKALLEDWKAQAEAKLASLQESKTNLEADKTKNEAEIVSLKETVATLEAQFKAVDEALTATKAEFESLKAIDAEKTSEIERLKTSLKAAEEEIVSLKQTVAEKTAEIEALRNKLNAETSRADTAEARSEDLQSRLHETEDNLQTAEEKLNILASYQTKLHADSEDVYVDILDKIWTSIVTLVESTFRPSLPEPILSDPSCWANLRNSPYLKHATQLQIPLPQSNSPAAKGMRISAVLAVLSRALHRHLFRPVYLLDDDDENLVKFLRVLEDENPARELHLRSTLLATMPERQIEQGARRVKTVVREVSWLVQHLLSALAFESFVSGLEQACKLACEQWMRIQLASMKIEPYFGPPYDDFDWQVLDLPEFVSSTTQQQQQRPFSVTLTDGGDGDDGASTIGAGAPLTSTTPGPVDSHSDGKLLQTGGGHNLSHTHSHSHLHNNHDDPQNSEPPQEEEIDPDDILLVVWPSMCSVEDGDIMSITQGLVISKEQARPALEEVRRSKSGINRDGSLNSNNGAPGMPMRPASTTRRGTTRGMSIAAEERERRGESRSPVTSRRKSFFGMGGDKESKEAKGEVGGEE</sequence>
<feature type="region of interest" description="Disordered" evidence="2">
    <location>
        <begin position="1"/>
        <end position="65"/>
    </location>
</feature>
<keyword evidence="4" id="KW-1185">Reference proteome</keyword>
<feature type="compositionally biased region" description="Basic residues" evidence="2">
    <location>
        <begin position="727"/>
        <end position="736"/>
    </location>
</feature>
<evidence type="ECO:0008006" key="5">
    <source>
        <dbReference type="Google" id="ProtNLM"/>
    </source>
</evidence>
<evidence type="ECO:0000313" key="3">
    <source>
        <dbReference type="EMBL" id="KAK3947127.1"/>
    </source>
</evidence>
<feature type="compositionally biased region" description="Low complexity" evidence="2">
    <location>
        <begin position="1"/>
        <end position="37"/>
    </location>
</feature>
<protein>
    <recommendedName>
        <fullName evidence="5">Mei5 protein</fullName>
    </recommendedName>
</protein>
<feature type="region of interest" description="Disordered" evidence="2">
    <location>
        <begin position="793"/>
        <end position="877"/>
    </location>
</feature>
<feature type="coiled-coil region" evidence="1">
    <location>
        <begin position="111"/>
        <end position="232"/>
    </location>
</feature>
<accession>A0AAN6NNX9</accession>
<dbReference type="AlphaFoldDB" id="A0AAN6NNX9"/>
<organism evidence="3 4">
    <name type="scientific">Pseudoneurospora amorphoporcata</name>
    <dbReference type="NCBI Taxonomy" id="241081"/>
    <lineage>
        <taxon>Eukaryota</taxon>
        <taxon>Fungi</taxon>
        <taxon>Dikarya</taxon>
        <taxon>Ascomycota</taxon>
        <taxon>Pezizomycotina</taxon>
        <taxon>Sordariomycetes</taxon>
        <taxon>Sordariomycetidae</taxon>
        <taxon>Sordariales</taxon>
        <taxon>Sordariaceae</taxon>
        <taxon>Pseudoneurospora</taxon>
    </lineage>
</organism>
<feature type="compositionally biased region" description="Low complexity" evidence="2">
    <location>
        <begin position="48"/>
        <end position="62"/>
    </location>
</feature>
<comment type="caution">
    <text evidence="3">The sequence shown here is derived from an EMBL/GenBank/DDBJ whole genome shotgun (WGS) entry which is preliminary data.</text>
</comment>
<dbReference type="PANTHER" id="PTHR23159:SF31">
    <property type="entry name" value="CENTROSOME-ASSOCIATED PROTEIN CEP250 ISOFORM X1"/>
    <property type="match status" value="1"/>
</dbReference>
<reference evidence="3" key="2">
    <citation type="submission" date="2023-06" db="EMBL/GenBank/DDBJ databases">
        <authorList>
            <consortium name="Lawrence Berkeley National Laboratory"/>
            <person name="Mondo S.J."/>
            <person name="Hensen N."/>
            <person name="Bonometti L."/>
            <person name="Westerberg I."/>
            <person name="Brannstrom I.O."/>
            <person name="Guillou S."/>
            <person name="Cros-Aarteil S."/>
            <person name="Calhoun S."/>
            <person name="Haridas S."/>
            <person name="Kuo A."/>
            <person name="Pangilinan J."/>
            <person name="Riley R."/>
            <person name="Labutti K."/>
            <person name="Andreopoulos B."/>
            <person name="Lipzen A."/>
            <person name="Chen C."/>
            <person name="Yanf M."/>
            <person name="Daum C."/>
            <person name="Ng V."/>
            <person name="Clum A."/>
            <person name="Steindorff A."/>
            <person name="Ohm R."/>
            <person name="Martin F."/>
            <person name="Silar P."/>
            <person name="Natvig D."/>
            <person name="Lalanne C."/>
            <person name="Gautier V."/>
            <person name="Ament-Velasquez S.L."/>
            <person name="Kruys A."/>
            <person name="Hutchinson M.I."/>
            <person name="Powell A.J."/>
            <person name="Barry K."/>
            <person name="Miller A.N."/>
            <person name="Grigoriev I.V."/>
            <person name="Debuchy R."/>
            <person name="Gladieux P."/>
            <person name="Thoren M.H."/>
            <person name="Johannesson H."/>
        </authorList>
    </citation>
    <scope>NUCLEOTIDE SEQUENCE</scope>
    <source>
        <strain evidence="3">CBS 626.80</strain>
    </source>
</reference>
<proteinExistence type="predicted"/>
<gene>
    <name evidence="3" type="ORF">QBC32DRAFT_99776</name>
</gene>
<name>A0AAN6NNX9_9PEZI</name>